<dbReference type="EMBL" id="JAAKGT010000005">
    <property type="protein sequence ID" value="NGM50455.1"/>
    <property type="molecule type" value="Genomic_DNA"/>
</dbReference>
<comment type="caution">
    <text evidence="1">The sequence shown here is derived from an EMBL/GenBank/DDBJ whole genome shotgun (WGS) entry which is preliminary data.</text>
</comment>
<sequence length="84" mass="8866">MADGFTLDIDAELAEQLSSAAAAAGVSREAYALAVLEQDSKGGPRFTIARARAYDVDRGGEVMSMEEAFEFLDAALVRPGTRPA</sequence>
<proteinExistence type="predicted"/>
<protein>
    <submittedName>
        <fullName evidence="1">Uncharacterized protein</fullName>
    </submittedName>
</protein>
<reference evidence="1" key="1">
    <citation type="submission" date="2020-02" db="EMBL/GenBank/DDBJ databases">
        <authorList>
            <person name="Gao J."/>
            <person name="Sun J."/>
        </authorList>
    </citation>
    <scope>NUCLEOTIDE SEQUENCE</scope>
    <source>
        <strain evidence="1">602-2</strain>
    </source>
</reference>
<dbReference type="AlphaFoldDB" id="A0A6G4QYY8"/>
<organism evidence="1">
    <name type="scientific">Caulobacter sp. 602-2</name>
    <dbReference type="NCBI Taxonomy" id="2710887"/>
    <lineage>
        <taxon>Bacteria</taxon>
        <taxon>Pseudomonadati</taxon>
        <taxon>Pseudomonadota</taxon>
        <taxon>Alphaproteobacteria</taxon>
        <taxon>Caulobacterales</taxon>
        <taxon>Caulobacteraceae</taxon>
        <taxon>Caulobacter</taxon>
    </lineage>
</organism>
<gene>
    <name evidence="1" type="ORF">G5B46_12620</name>
</gene>
<accession>A0A6G4QYY8</accession>
<name>A0A6G4QYY8_9CAUL</name>
<dbReference type="RefSeq" id="WP_165259134.1">
    <property type="nucleotide sequence ID" value="NZ_JAAKGT010000005.1"/>
</dbReference>
<evidence type="ECO:0000313" key="1">
    <source>
        <dbReference type="EMBL" id="NGM50455.1"/>
    </source>
</evidence>